<name>A0ABN8E2J4_9VIBR</name>
<gene>
    <name evidence="2" type="ORF">VMF7928_01016</name>
</gene>
<evidence type="ECO:0000259" key="1">
    <source>
        <dbReference type="Pfam" id="PF00497"/>
    </source>
</evidence>
<dbReference type="Gene3D" id="3.40.190.10">
    <property type="entry name" value="Periplasmic binding protein-like II"/>
    <property type="match status" value="2"/>
</dbReference>
<dbReference type="SUPFAM" id="SSF53850">
    <property type="entry name" value="Periplasmic binding protein-like II"/>
    <property type="match status" value="1"/>
</dbReference>
<feature type="domain" description="Solute-binding protein family 3/N-terminal" evidence="1">
    <location>
        <begin position="5"/>
        <end position="223"/>
    </location>
</feature>
<evidence type="ECO:0000313" key="3">
    <source>
        <dbReference type="Proteomes" id="UP000838748"/>
    </source>
</evidence>
<evidence type="ECO:0000313" key="2">
    <source>
        <dbReference type="EMBL" id="CAH0537253.1"/>
    </source>
</evidence>
<dbReference type="PANTHER" id="PTHR38834">
    <property type="entry name" value="PERIPLASMIC SUBSTRATE BINDING PROTEIN FAMILY 3"/>
    <property type="match status" value="1"/>
</dbReference>
<proteinExistence type="predicted"/>
<dbReference type="Pfam" id="PF00497">
    <property type="entry name" value="SBP_bac_3"/>
    <property type="match status" value="1"/>
</dbReference>
<dbReference type="Proteomes" id="UP000838748">
    <property type="component" value="Unassembled WGS sequence"/>
</dbReference>
<dbReference type="PANTHER" id="PTHR38834:SF3">
    <property type="entry name" value="SOLUTE-BINDING PROTEIN FAMILY 3_N-TERMINAL DOMAIN-CONTAINING PROTEIN"/>
    <property type="match status" value="1"/>
</dbReference>
<accession>A0ABN8E2J4</accession>
<protein>
    <recommendedName>
        <fullName evidence="1">Solute-binding protein family 3/N-terminal domain-containing protein</fullName>
    </recommendedName>
</protein>
<reference evidence="2" key="1">
    <citation type="submission" date="2021-11" db="EMBL/GenBank/DDBJ databases">
        <authorList>
            <person name="Rodrigo-Torres L."/>
            <person name="Arahal R. D."/>
            <person name="Lucena T."/>
        </authorList>
    </citation>
    <scope>NUCLEOTIDE SEQUENCE</scope>
    <source>
        <strain evidence="2">CECT 7928</strain>
    </source>
</reference>
<sequence length="233" mass="26843">MTTWVTEEFPPWSYTENGEVKGFYIDLLEAIWAELETDETRSAIQVLPWARGMNYLEHRSGTALFSNAKPKSREKLGFQWVGPIKANNRLVLTVKKDIQSPISTMNQVNSFFCKQSIGIINRDISEEIFLENGGQEEKLHRLNSGSSLLQMLVANRVAAIYYKHFQTFYYIKTLGYEESDFKSIYVNASSTKNQDGYFAFHKDTESKLVERFQMAFKTLEEKGVVPNFLLNTS</sequence>
<dbReference type="EMBL" id="CAKLDM010000001">
    <property type="protein sequence ID" value="CAH0537253.1"/>
    <property type="molecule type" value="Genomic_DNA"/>
</dbReference>
<keyword evidence="3" id="KW-1185">Reference proteome</keyword>
<dbReference type="RefSeq" id="WP_237360384.1">
    <property type="nucleotide sequence ID" value="NZ_CAKLDM010000001.1"/>
</dbReference>
<dbReference type="InterPro" id="IPR001638">
    <property type="entry name" value="Solute-binding_3/MltF_N"/>
</dbReference>
<organism evidence="2 3">
    <name type="scientific">Vibrio marisflavi CECT 7928</name>
    <dbReference type="NCBI Taxonomy" id="634439"/>
    <lineage>
        <taxon>Bacteria</taxon>
        <taxon>Pseudomonadati</taxon>
        <taxon>Pseudomonadota</taxon>
        <taxon>Gammaproteobacteria</taxon>
        <taxon>Vibrionales</taxon>
        <taxon>Vibrionaceae</taxon>
        <taxon>Vibrio</taxon>
    </lineage>
</organism>
<comment type="caution">
    <text evidence="2">The sequence shown here is derived from an EMBL/GenBank/DDBJ whole genome shotgun (WGS) entry which is preliminary data.</text>
</comment>